<accession>A0A2Z6S859</accession>
<sequence length="74" mass="8303">MLFLAYETIVNSKLSLSADDDISLLRHLLRGKGADNSSCDTKKITCMDSEDVPSDVWADFYTTVLIEIKSLNKF</sequence>
<dbReference type="EMBL" id="BEXD01003190">
    <property type="protein sequence ID" value="GBC00469.1"/>
    <property type="molecule type" value="Genomic_DNA"/>
</dbReference>
<protein>
    <submittedName>
        <fullName evidence="1">Uncharacterized protein</fullName>
    </submittedName>
</protein>
<dbReference type="EMBL" id="BLAL01000304">
    <property type="protein sequence ID" value="GET02034.1"/>
    <property type="molecule type" value="Genomic_DNA"/>
</dbReference>
<comment type="caution">
    <text evidence="1">The sequence shown here is derived from an EMBL/GenBank/DDBJ whole genome shotgun (WGS) entry which is preliminary data.</text>
</comment>
<gene>
    <name evidence="2" type="ORF">RCL2_002841200</name>
    <name evidence="1" type="ORF">RclHR1_03870009</name>
</gene>
<name>A0A2Z6S859_9GLOM</name>
<evidence type="ECO:0000313" key="3">
    <source>
        <dbReference type="Proteomes" id="UP000247702"/>
    </source>
</evidence>
<organism evidence="1 3">
    <name type="scientific">Rhizophagus clarus</name>
    <dbReference type="NCBI Taxonomy" id="94130"/>
    <lineage>
        <taxon>Eukaryota</taxon>
        <taxon>Fungi</taxon>
        <taxon>Fungi incertae sedis</taxon>
        <taxon>Mucoromycota</taxon>
        <taxon>Glomeromycotina</taxon>
        <taxon>Glomeromycetes</taxon>
        <taxon>Glomerales</taxon>
        <taxon>Glomeraceae</taxon>
        <taxon>Rhizophagus</taxon>
    </lineage>
</organism>
<dbReference type="AlphaFoldDB" id="A0A2Z6S859"/>
<dbReference type="Proteomes" id="UP000615446">
    <property type="component" value="Unassembled WGS sequence"/>
</dbReference>
<reference evidence="1 3" key="1">
    <citation type="submission" date="2017-11" db="EMBL/GenBank/DDBJ databases">
        <title>The genome of Rhizophagus clarus HR1 reveals common genetic basis of auxotrophy among arbuscular mycorrhizal fungi.</title>
        <authorList>
            <person name="Kobayashi Y."/>
        </authorList>
    </citation>
    <scope>NUCLEOTIDE SEQUENCE [LARGE SCALE GENOMIC DNA]</scope>
    <source>
        <strain evidence="1 3">HR1</strain>
    </source>
</reference>
<evidence type="ECO:0000313" key="2">
    <source>
        <dbReference type="EMBL" id="GET02034.1"/>
    </source>
</evidence>
<dbReference type="Proteomes" id="UP000247702">
    <property type="component" value="Unassembled WGS sequence"/>
</dbReference>
<evidence type="ECO:0000313" key="1">
    <source>
        <dbReference type="EMBL" id="GBC00469.1"/>
    </source>
</evidence>
<reference evidence="2" key="2">
    <citation type="submission" date="2019-10" db="EMBL/GenBank/DDBJ databases">
        <title>Conservation and host-specific expression of non-tandemly repeated heterogenous ribosome RNA gene in arbuscular mycorrhizal fungi.</title>
        <authorList>
            <person name="Maeda T."/>
            <person name="Kobayashi Y."/>
            <person name="Nakagawa T."/>
            <person name="Ezawa T."/>
            <person name="Yamaguchi K."/>
            <person name="Bino T."/>
            <person name="Nishimoto Y."/>
            <person name="Shigenobu S."/>
            <person name="Kawaguchi M."/>
        </authorList>
    </citation>
    <scope>NUCLEOTIDE SEQUENCE</scope>
    <source>
        <strain evidence="2">HR1</strain>
    </source>
</reference>
<proteinExistence type="predicted"/>
<keyword evidence="3" id="KW-1185">Reference proteome</keyword>